<reference evidence="2" key="1">
    <citation type="journal article" date="2022" name="G3 (Bethesda)">
        <title>High quality genome of the basidiomycete yeast Dioszegia hungarica PDD-24b-2 isolated from cloud water.</title>
        <authorList>
            <person name="Jarrige D."/>
            <person name="Haridas S."/>
            <person name="Bleykasten-Grosshans C."/>
            <person name="Joly M."/>
            <person name="Nadalig T."/>
            <person name="Sancelme M."/>
            <person name="Vuilleumier S."/>
            <person name="Grigoriev I.V."/>
            <person name="Amato P."/>
            <person name="Bringel F."/>
        </authorList>
    </citation>
    <scope>NUCLEOTIDE SEQUENCE</scope>
    <source>
        <strain evidence="2">PDD-24b-2</strain>
    </source>
</reference>
<feature type="region of interest" description="Disordered" evidence="1">
    <location>
        <begin position="396"/>
        <end position="611"/>
    </location>
</feature>
<feature type="compositionally biased region" description="Polar residues" evidence="1">
    <location>
        <begin position="313"/>
        <end position="328"/>
    </location>
</feature>
<evidence type="ECO:0000313" key="2">
    <source>
        <dbReference type="EMBL" id="KAI9634625.1"/>
    </source>
</evidence>
<feature type="region of interest" description="Disordered" evidence="1">
    <location>
        <begin position="246"/>
        <end position="335"/>
    </location>
</feature>
<dbReference type="AlphaFoldDB" id="A0AA38H5P5"/>
<evidence type="ECO:0000313" key="3">
    <source>
        <dbReference type="Proteomes" id="UP001164286"/>
    </source>
</evidence>
<feature type="compositionally biased region" description="Low complexity" evidence="1">
    <location>
        <begin position="512"/>
        <end position="523"/>
    </location>
</feature>
<dbReference type="RefSeq" id="XP_052944402.1">
    <property type="nucleotide sequence ID" value="XM_053089677.1"/>
</dbReference>
<feature type="compositionally biased region" description="Basic and acidic residues" evidence="1">
    <location>
        <begin position="574"/>
        <end position="611"/>
    </location>
</feature>
<sequence length="611" mass="65087">MPLFPLNSFSSLTSLASFPSVSSLRNLLDPEPQVFYPAPKSPTRRRERERRDSTSSTRSTASLQPGGQYDSPARRTGLGRLEGASRSAVDVTGWEGVENPLLELGRRHSLSLGSSGQKPVGRAGNTEVSSPLRSSPSRPSHRRAHSALPTPGYPYPRPASSAGPRGRLTEFSRNALASSSAISLPTLCESEVDDPADDQDTTPLQTRLYRRLSTQATIIIPSPPLSPTSSYAGSLPSPLSLNMSLGSHSSNSSVDASDYFGRPEEEDSDRTPQPKRRMSTLGVSLSPKMASSVPPPQRVARLRPPPSPRSLSDQPARSRQRVRTQSLGPTLGMALPLGRSVSAGTGSTVSTSDVAVMATWAFPSSPERMDPQPSAHMGVGEPSGRLKERLQALSMLDTSSSSAVSEADSSTLDTPAERITTPAHTTQNRAFQFPSPHLSHLGHRHAQSSPHALAGPCRPGRESTSGPPVARPSHRRTLTPSRLRSPQLLSLPLEQTNEASHTRHPARAGIGRRSSSSLLPPSSHAMTRTQSAVDALPSAEVGKAGGGWWRLPSRRASVGGDIPSLGSGQMGKWSDAKEAGPEGAVGDKPEGGRARREPSPETDRFIDFDDM</sequence>
<gene>
    <name evidence="2" type="ORF">MKK02DRAFT_37505</name>
</gene>
<feature type="compositionally biased region" description="Basic and acidic residues" evidence="1">
    <location>
        <begin position="44"/>
        <end position="53"/>
    </location>
</feature>
<feature type="region of interest" description="Disordered" evidence="1">
    <location>
        <begin position="29"/>
        <end position="88"/>
    </location>
</feature>
<comment type="caution">
    <text evidence="2">The sequence shown here is derived from an EMBL/GenBank/DDBJ whole genome shotgun (WGS) entry which is preliminary data.</text>
</comment>
<dbReference type="Proteomes" id="UP001164286">
    <property type="component" value="Unassembled WGS sequence"/>
</dbReference>
<proteinExistence type="predicted"/>
<protein>
    <submittedName>
        <fullName evidence="2">Uncharacterized protein</fullName>
    </submittedName>
</protein>
<feature type="region of interest" description="Disordered" evidence="1">
    <location>
        <begin position="110"/>
        <end position="167"/>
    </location>
</feature>
<feature type="compositionally biased region" description="Pro residues" evidence="1">
    <location>
        <begin position="293"/>
        <end position="308"/>
    </location>
</feature>
<evidence type="ECO:0000256" key="1">
    <source>
        <dbReference type="SAM" id="MobiDB-lite"/>
    </source>
</evidence>
<feature type="compositionally biased region" description="Low complexity" evidence="1">
    <location>
        <begin position="397"/>
        <end position="411"/>
    </location>
</feature>
<organism evidence="2 3">
    <name type="scientific">Dioszegia hungarica</name>
    <dbReference type="NCBI Taxonomy" id="4972"/>
    <lineage>
        <taxon>Eukaryota</taxon>
        <taxon>Fungi</taxon>
        <taxon>Dikarya</taxon>
        <taxon>Basidiomycota</taxon>
        <taxon>Agaricomycotina</taxon>
        <taxon>Tremellomycetes</taxon>
        <taxon>Tremellales</taxon>
        <taxon>Bulleribasidiaceae</taxon>
        <taxon>Dioszegia</taxon>
    </lineage>
</organism>
<dbReference type="GeneID" id="77728882"/>
<accession>A0AA38H5P5</accession>
<name>A0AA38H5P5_9TREE</name>
<dbReference type="EMBL" id="JAKWFO010000006">
    <property type="protein sequence ID" value="KAI9634625.1"/>
    <property type="molecule type" value="Genomic_DNA"/>
</dbReference>
<feature type="compositionally biased region" description="Low complexity" evidence="1">
    <location>
        <begin position="478"/>
        <end position="496"/>
    </location>
</feature>
<keyword evidence="3" id="KW-1185">Reference proteome</keyword>
<feature type="compositionally biased region" description="Low complexity" evidence="1">
    <location>
        <begin position="246"/>
        <end position="257"/>
    </location>
</feature>
<feature type="compositionally biased region" description="Low complexity" evidence="1">
    <location>
        <begin position="129"/>
        <end position="138"/>
    </location>
</feature>